<keyword evidence="6" id="KW-1185">Reference proteome</keyword>
<reference evidence="5" key="3">
    <citation type="submission" date="2025-08" db="UniProtKB">
        <authorList>
            <consortium name="Ensembl"/>
        </authorList>
    </citation>
    <scope>IDENTIFICATION</scope>
</reference>
<reference evidence="5" key="4">
    <citation type="submission" date="2025-09" db="UniProtKB">
        <authorList>
            <consortium name="Ensembl"/>
        </authorList>
    </citation>
    <scope>IDENTIFICATION</scope>
</reference>
<dbReference type="InterPro" id="IPR015421">
    <property type="entry name" value="PyrdxlP-dep_Trfase_major"/>
</dbReference>
<evidence type="ECO:0000256" key="4">
    <source>
        <dbReference type="SAM" id="Phobius"/>
    </source>
</evidence>
<name>F7BDM8_CIOIN</name>
<dbReference type="GeneTree" id="ENSGT00390000000046"/>
<keyword evidence="3" id="KW-0456">Lyase</keyword>
<dbReference type="Proteomes" id="UP000008144">
    <property type="component" value="Chromosome 10"/>
</dbReference>
<keyword evidence="4" id="KW-0812">Transmembrane</keyword>
<protein>
    <recommendedName>
        <fullName evidence="7">Sphingosine-1-phosphate lyase</fullName>
    </recommendedName>
</protein>
<keyword evidence="4" id="KW-1133">Transmembrane helix</keyword>
<evidence type="ECO:0008006" key="7">
    <source>
        <dbReference type="Google" id="ProtNLM"/>
    </source>
</evidence>
<dbReference type="HOGENOM" id="CLU_1002990_0_0_1"/>
<accession>F7BDM8</accession>
<comment type="cofactor">
    <cofactor evidence="1">
        <name>pyridoxal 5'-phosphate</name>
        <dbReference type="ChEBI" id="CHEBI:597326"/>
    </cofactor>
</comment>
<evidence type="ECO:0000256" key="3">
    <source>
        <dbReference type="ARBA" id="ARBA00023239"/>
    </source>
</evidence>
<dbReference type="PANTHER" id="PTHR42735">
    <property type="match status" value="1"/>
</dbReference>
<sequence length="285" mass="31438">MVAFQILSWFPAVITSLVVVYFIDILLKRGVVGLFKSFANAILLLPGTNAIVKAFTKKEIEGFIQKSFTGDAKPHGKLLSIPEKGVPIDQLQKELNELKAGDGNLSENGRLFAYVYTTHGPRFQLQQEAFKMFSDFSLAKANNDHVSIVKAYLETFMHDNALNPLVFPALRKFENEVVSMTASMLNGDSGVVGSVTSGGTESILMAMKTYRDMARAVRPSITEPNVVAPSTIHPAFEKAAHYFNIKIKHVPVSQTSFTPNIHQYEKEIDSNTILLLASAPSYPQV</sequence>
<keyword evidence="2" id="KW-0663">Pyridoxal phosphate</keyword>
<dbReference type="SUPFAM" id="SSF53383">
    <property type="entry name" value="PLP-dependent transferases"/>
    <property type="match status" value="1"/>
</dbReference>
<dbReference type="Gene3D" id="3.40.640.10">
    <property type="entry name" value="Type I PLP-dependent aspartate aminotransferase-like (Major domain)"/>
    <property type="match status" value="1"/>
</dbReference>
<dbReference type="InterPro" id="IPR050477">
    <property type="entry name" value="GrpII_AminoAcid_Decarb"/>
</dbReference>
<dbReference type="EMBL" id="EAAA01000525">
    <property type="status" value="NOT_ANNOTATED_CDS"/>
    <property type="molecule type" value="Genomic_DNA"/>
</dbReference>
<reference evidence="5" key="2">
    <citation type="journal article" date="2008" name="Genome Biol.">
        <title>Improved genome assembly and evidence-based global gene model set for the chordate Ciona intestinalis: new insight into intron and operon populations.</title>
        <authorList>
            <person name="Satou Y."/>
            <person name="Mineta K."/>
            <person name="Ogasawara M."/>
            <person name="Sasakura Y."/>
            <person name="Shoguchi E."/>
            <person name="Ueno K."/>
            <person name="Yamada L."/>
            <person name="Matsumoto J."/>
            <person name="Wasserscheid J."/>
            <person name="Dewar K."/>
            <person name="Wiley G.B."/>
            <person name="Macmil S.L."/>
            <person name="Roe B.A."/>
            <person name="Zeller R.W."/>
            <person name="Hastings K.E."/>
            <person name="Lemaire P."/>
            <person name="Lindquist E."/>
            <person name="Endo T."/>
            <person name="Hotta K."/>
            <person name="Inaba K."/>
        </authorList>
    </citation>
    <scope>NUCLEOTIDE SEQUENCE [LARGE SCALE GENOMIC DNA]</scope>
    <source>
        <strain evidence="5">wild type</strain>
    </source>
</reference>
<evidence type="ECO:0000313" key="6">
    <source>
        <dbReference type="Proteomes" id="UP000008144"/>
    </source>
</evidence>
<dbReference type="STRING" id="7719.ENSCINP00000011354"/>
<proteinExistence type="predicted"/>
<organism evidence="5 6">
    <name type="scientific">Ciona intestinalis</name>
    <name type="common">Transparent sea squirt</name>
    <name type="synonym">Ascidia intestinalis</name>
    <dbReference type="NCBI Taxonomy" id="7719"/>
    <lineage>
        <taxon>Eukaryota</taxon>
        <taxon>Metazoa</taxon>
        <taxon>Chordata</taxon>
        <taxon>Tunicata</taxon>
        <taxon>Ascidiacea</taxon>
        <taxon>Phlebobranchia</taxon>
        <taxon>Cionidae</taxon>
        <taxon>Ciona</taxon>
    </lineage>
</organism>
<dbReference type="PANTHER" id="PTHR42735:SF9">
    <property type="entry name" value="SPHINGOSINE-1-PHOSPHATE LYASE"/>
    <property type="match status" value="1"/>
</dbReference>
<evidence type="ECO:0000256" key="1">
    <source>
        <dbReference type="ARBA" id="ARBA00001933"/>
    </source>
</evidence>
<dbReference type="Ensembl" id="ENSCINT00000011354.3">
    <property type="protein sequence ID" value="ENSCINP00000011354.3"/>
    <property type="gene ID" value="ENSCING00000005500.3"/>
</dbReference>
<feature type="transmembrane region" description="Helical" evidence="4">
    <location>
        <begin position="6"/>
        <end position="27"/>
    </location>
</feature>
<reference evidence="6" key="1">
    <citation type="journal article" date="2002" name="Science">
        <title>The draft genome of Ciona intestinalis: insights into chordate and vertebrate origins.</title>
        <authorList>
            <person name="Dehal P."/>
            <person name="Satou Y."/>
            <person name="Campbell R.K."/>
            <person name="Chapman J."/>
            <person name="Degnan B."/>
            <person name="De Tomaso A."/>
            <person name="Davidson B."/>
            <person name="Di Gregorio A."/>
            <person name="Gelpke M."/>
            <person name="Goodstein D.M."/>
            <person name="Harafuji N."/>
            <person name="Hastings K.E."/>
            <person name="Ho I."/>
            <person name="Hotta K."/>
            <person name="Huang W."/>
            <person name="Kawashima T."/>
            <person name="Lemaire P."/>
            <person name="Martinez D."/>
            <person name="Meinertzhagen I.A."/>
            <person name="Necula S."/>
            <person name="Nonaka M."/>
            <person name="Putnam N."/>
            <person name="Rash S."/>
            <person name="Saiga H."/>
            <person name="Satake M."/>
            <person name="Terry A."/>
            <person name="Yamada L."/>
            <person name="Wang H.G."/>
            <person name="Awazu S."/>
            <person name="Azumi K."/>
            <person name="Boore J."/>
            <person name="Branno M."/>
            <person name="Chin-Bow S."/>
            <person name="DeSantis R."/>
            <person name="Doyle S."/>
            <person name="Francino P."/>
            <person name="Keys D.N."/>
            <person name="Haga S."/>
            <person name="Hayashi H."/>
            <person name="Hino K."/>
            <person name="Imai K.S."/>
            <person name="Inaba K."/>
            <person name="Kano S."/>
            <person name="Kobayashi K."/>
            <person name="Kobayashi M."/>
            <person name="Lee B.I."/>
            <person name="Makabe K.W."/>
            <person name="Manohar C."/>
            <person name="Matassi G."/>
            <person name="Medina M."/>
            <person name="Mochizuki Y."/>
            <person name="Mount S."/>
            <person name="Morishita T."/>
            <person name="Miura S."/>
            <person name="Nakayama A."/>
            <person name="Nishizaka S."/>
            <person name="Nomoto H."/>
            <person name="Ohta F."/>
            <person name="Oishi K."/>
            <person name="Rigoutsos I."/>
            <person name="Sano M."/>
            <person name="Sasaki A."/>
            <person name="Sasakura Y."/>
            <person name="Shoguchi E."/>
            <person name="Shin-i T."/>
            <person name="Spagnuolo A."/>
            <person name="Stainier D."/>
            <person name="Suzuki M.M."/>
            <person name="Tassy O."/>
            <person name="Takatori N."/>
            <person name="Tokuoka M."/>
            <person name="Yagi K."/>
            <person name="Yoshizaki F."/>
            <person name="Wada S."/>
            <person name="Zhang C."/>
            <person name="Hyatt P.D."/>
            <person name="Larimer F."/>
            <person name="Detter C."/>
            <person name="Doggett N."/>
            <person name="Glavina T."/>
            <person name="Hawkins T."/>
            <person name="Richardson P."/>
            <person name="Lucas S."/>
            <person name="Kohara Y."/>
            <person name="Levine M."/>
            <person name="Satoh N."/>
            <person name="Rokhsar D.S."/>
        </authorList>
    </citation>
    <scope>NUCLEOTIDE SEQUENCE [LARGE SCALE GENOMIC DNA]</scope>
</reference>
<dbReference type="OMA" id="YLETFMH"/>
<evidence type="ECO:0000313" key="5">
    <source>
        <dbReference type="Ensembl" id="ENSCINP00000011354.3"/>
    </source>
</evidence>
<evidence type="ECO:0000256" key="2">
    <source>
        <dbReference type="ARBA" id="ARBA00022898"/>
    </source>
</evidence>
<dbReference type="InParanoid" id="F7BDM8"/>
<dbReference type="InterPro" id="IPR015424">
    <property type="entry name" value="PyrdxlP-dep_Trfase"/>
</dbReference>
<keyword evidence="4" id="KW-0472">Membrane</keyword>
<dbReference type="AlphaFoldDB" id="F7BDM8"/>